<evidence type="ECO:0000256" key="1">
    <source>
        <dbReference type="SAM" id="MobiDB-lite"/>
    </source>
</evidence>
<feature type="region of interest" description="Disordered" evidence="1">
    <location>
        <begin position="1"/>
        <end position="35"/>
    </location>
</feature>
<dbReference type="EnsemblMetazoa" id="CJA34840.1">
    <property type="protein sequence ID" value="CJA34840.1"/>
    <property type="gene ID" value="WBGene00210687"/>
</dbReference>
<accession>A0A8R1IF63</accession>
<organism evidence="2 3">
    <name type="scientific">Caenorhabditis japonica</name>
    <dbReference type="NCBI Taxonomy" id="281687"/>
    <lineage>
        <taxon>Eukaryota</taxon>
        <taxon>Metazoa</taxon>
        <taxon>Ecdysozoa</taxon>
        <taxon>Nematoda</taxon>
        <taxon>Chromadorea</taxon>
        <taxon>Rhabditida</taxon>
        <taxon>Rhabditina</taxon>
        <taxon>Rhabditomorpha</taxon>
        <taxon>Rhabditoidea</taxon>
        <taxon>Rhabditidae</taxon>
        <taxon>Peloderinae</taxon>
        <taxon>Caenorhabditis</taxon>
    </lineage>
</organism>
<proteinExistence type="predicted"/>
<reference evidence="3" key="1">
    <citation type="submission" date="2010-08" db="EMBL/GenBank/DDBJ databases">
        <authorList>
            <consortium name="Caenorhabditis japonica Sequencing Consortium"/>
            <person name="Wilson R.K."/>
        </authorList>
    </citation>
    <scope>NUCLEOTIDE SEQUENCE [LARGE SCALE GENOMIC DNA]</scope>
    <source>
        <strain evidence="3">DF5081</strain>
    </source>
</reference>
<evidence type="ECO:0000313" key="3">
    <source>
        <dbReference type="Proteomes" id="UP000005237"/>
    </source>
</evidence>
<protein>
    <submittedName>
        <fullName evidence="2">Uncharacterized protein</fullName>
    </submittedName>
</protein>
<keyword evidence="3" id="KW-1185">Reference proteome</keyword>
<name>A0A8R1IF63_CAEJA</name>
<reference evidence="2" key="2">
    <citation type="submission" date="2022-06" db="UniProtKB">
        <authorList>
            <consortium name="EnsemblMetazoa"/>
        </authorList>
    </citation>
    <scope>IDENTIFICATION</scope>
    <source>
        <strain evidence="2">DF5081</strain>
    </source>
</reference>
<dbReference type="Proteomes" id="UP000005237">
    <property type="component" value="Unassembled WGS sequence"/>
</dbReference>
<sequence length="77" mass="9361">MYSIKRQKPNLVERKDNCSKDRQADQRKTMSGWKHRINKCNQSQRILEEKTFNLIMDSANRMMFLFPTFFDDPLIEF</sequence>
<feature type="compositionally biased region" description="Basic and acidic residues" evidence="1">
    <location>
        <begin position="11"/>
        <end position="28"/>
    </location>
</feature>
<evidence type="ECO:0000313" key="2">
    <source>
        <dbReference type="EnsemblMetazoa" id="CJA34840.1"/>
    </source>
</evidence>